<comment type="caution">
    <text evidence="1">The sequence shown here is derived from an EMBL/GenBank/DDBJ whole genome shotgun (WGS) entry which is preliminary data.</text>
</comment>
<protein>
    <submittedName>
        <fullName evidence="1">Uncharacterized protein</fullName>
    </submittedName>
</protein>
<dbReference type="EMBL" id="PDUG01000005">
    <property type="protein sequence ID" value="PIC30940.1"/>
    <property type="molecule type" value="Genomic_DNA"/>
</dbReference>
<organism evidence="1 2">
    <name type="scientific">Caenorhabditis nigoni</name>
    <dbReference type="NCBI Taxonomy" id="1611254"/>
    <lineage>
        <taxon>Eukaryota</taxon>
        <taxon>Metazoa</taxon>
        <taxon>Ecdysozoa</taxon>
        <taxon>Nematoda</taxon>
        <taxon>Chromadorea</taxon>
        <taxon>Rhabditida</taxon>
        <taxon>Rhabditina</taxon>
        <taxon>Rhabditomorpha</taxon>
        <taxon>Rhabditoidea</taxon>
        <taxon>Rhabditidae</taxon>
        <taxon>Peloderinae</taxon>
        <taxon>Caenorhabditis</taxon>
    </lineage>
</organism>
<keyword evidence="2" id="KW-1185">Reference proteome</keyword>
<evidence type="ECO:0000313" key="1">
    <source>
        <dbReference type="EMBL" id="PIC30940.1"/>
    </source>
</evidence>
<proteinExistence type="predicted"/>
<gene>
    <name evidence="1" type="primary">Cnig_chr_V.g22020</name>
    <name evidence="1" type="ORF">B9Z55_022020</name>
</gene>
<accession>A0A2G5TUF5</accession>
<dbReference type="AlphaFoldDB" id="A0A2G5TUF5"/>
<dbReference type="Proteomes" id="UP000230233">
    <property type="component" value="Chromosome V"/>
</dbReference>
<evidence type="ECO:0000313" key="2">
    <source>
        <dbReference type="Proteomes" id="UP000230233"/>
    </source>
</evidence>
<reference evidence="2" key="1">
    <citation type="submission" date="2017-10" db="EMBL/GenBank/DDBJ databases">
        <title>Rapid genome shrinkage in a self-fertile nematode reveals novel sperm competition proteins.</title>
        <authorList>
            <person name="Yin D."/>
            <person name="Schwarz E.M."/>
            <person name="Thomas C.G."/>
            <person name="Felde R.L."/>
            <person name="Korf I.F."/>
            <person name="Cutter A.D."/>
            <person name="Schartner C.M."/>
            <person name="Ralston E.J."/>
            <person name="Meyer B.J."/>
            <person name="Haag E.S."/>
        </authorList>
    </citation>
    <scope>NUCLEOTIDE SEQUENCE [LARGE SCALE GENOMIC DNA]</scope>
    <source>
        <strain evidence="2">JU1422</strain>
    </source>
</reference>
<name>A0A2G5TUF5_9PELO</name>
<sequence>MMQSYESSEWNTDDLQNGMCCVAKRMISVTIKCHSPIQWLPKASSSTSSVIEEKELPIVRLLSVHFETKEAKRISLEKS</sequence>